<reference evidence="3" key="1">
    <citation type="submission" date="2016-10" db="EMBL/GenBank/DDBJ databases">
        <authorList>
            <person name="Varghese N."/>
            <person name="Submissions S."/>
        </authorList>
    </citation>
    <scope>NUCLEOTIDE SEQUENCE [LARGE SCALE GENOMIC DNA]</scope>
    <source>
        <strain evidence="3">CGMCC 4.3525</strain>
    </source>
</reference>
<gene>
    <name evidence="2" type="ORF">SAMN05216188_1511</name>
</gene>
<dbReference type="Proteomes" id="UP000199352">
    <property type="component" value="Unassembled WGS sequence"/>
</dbReference>
<accession>A0A1H9WWZ8</accession>
<feature type="region of interest" description="Disordered" evidence="1">
    <location>
        <begin position="314"/>
        <end position="333"/>
    </location>
</feature>
<sequence length="434" mass="45983">MESFAVFWASVNGRMGEARVQVVYQSVYGPRTSWAAGRAGPLTKELMSSRAAPGSASRLRPPQTAASRSCRMIHFVWSPLLARTQQHPVRVSKSLAQQGANLLAPEDRGDAGAITVLGLSHLQFEALLAARESTNQFDFALVAILGLLGLRISEASHADADDVGEEHGHRVLLVHGKGGKETPRAPASCGRTRHRPRRTRPIGRTDPAQSAREADGSALPHSPPATPCRGVCGRSCWWLADVRPRLCLRGGDRVALFTATQVAAVSGWGYLVAGGRKPHVWSTVDVLSTQRRPLADVLDIGAAMLAAVSERPRSFASSPRPHRAPCGGAGGAASPVVAPPRRYRPDPITHSCARLLVAVSRGCGEHAGPVGRSAAGARRIEVLLVVPGDAEADRAATVLVSLKPGPLAGKKTVLMERMHDAIFNNIGISATRCA</sequence>
<protein>
    <submittedName>
        <fullName evidence="2">Uncharacterized protein</fullName>
    </submittedName>
</protein>
<organism evidence="2 3">
    <name type="scientific">Lentzea xinjiangensis</name>
    <dbReference type="NCBI Taxonomy" id="402600"/>
    <lineage>
        <taxon>Bacteria</taxon>
        <taxon>Bacillati</taxon>
        <taxon>Actinomycetota</taxon>
        <taxon>Actinomycetes</taxon>
        <taxon>Pseudonocardiales</taxon>
        <taxon>Pseudonocardiaceae</taxon>
        <taxon>Lentzea</taxon>
    </lineage>
</organism>
<name>A0A1H9WWZ8_9PSEU</name>
<dbReference type="SUPFAM" id="SSF56349">
    <property type="entry name" value="DNA breaking-rejoining enzymes"/>
    <property type="match status" value="1"/>
</dbReference>
<evidence type="ECO:0000313" key="2">
    <source>
        <dbReference type="EMBL" id="SES38291.1"/>
    </source>
</evidence>
<dbReference type="AlphaFoldDB" id="A0A1H9WWZ8"/>
<dbReference type="InterPro" id="IPR011010">
    <property type="entry name" value="DNA_brk_join_enz"/>
</dbReference>
<keyword evidence="3" id="KW-1185">Reference proteome</keyword>
<feature type="compositionally biased region" description="Basic residues" evidence="1">
    <location>
        <begin position="191"/>
        <end position="201"/>
    </location>
</feature>
<feature type="region of interest" description="Disordered" evidence="1">
    <location>
        <begin position="176"/>
        <end position="224"/>
    </location>
</feature>
<dbReference type="GO" id="GO:0003677">
    <property type="term" value="F:DNA binding"/>
    <property type="evidence" value="ECO:0007669"/>
    <property type="project" value="InterPro"/>
</dbReference>
<proteinExistence type="predicted"/>
<dbReference type="EMBL" id="FOFR01000051">
    <property type="protein sequence ID" value="SES38291.1"/>
    <property type="molecule type" value="Genomic_DNA"/>
</dbReference>
<evidence type="ECO:0000256" key="1">
    <source>
        <dbReference type="SAM" id="MobiDB-lite"/>
    </source>
</evidence>
<evidence type="ECO:0000313" key="3">
    <source>
        <dbReference type="Proteomes" id="UP000199352"/>
    </source>
</evidence>